<organism evidence="1 2">
    <name type="scientific">Hibiscus sabdariffa</name>
    <name type="common">roselle</name>
    <dbReference type="NCBI Taxonomy" id="183260"/>
    <lineage>
        <taxon>Eukaryota</taxon>
        <taxon>Viridiplantae</taxon>
        <taxon>Streptophyta</taxon>
        <taxon>Embryophyta</taxon>
        <taxon>Tracheophyta</taxon>
        <taxon>Spermatophyta</taxon>
        <taxon>Magnoliopsida</taxon>
        <taxon>eudicotyledons</taxon>
        <taxon>Gunneridae</taxon>
        <taxon>Pentapetalae</taxon>
        <taxon>rosids</taxon>
        <taxon>malvids</taxon>
        <taxon>Malvales</taxon>
        <taxon>Malvaceae</taxon>
        <taxon>Malvoideae</taxon>
        <taxon>Hibiscus</taxon>
    </lineage>
</organism>
<accession>A0ABR2F2L8</accession>
<dbReference type="Proteomes" id="UP001472677">
    <property type="component" value="Unassembled WGS sequence"/>
</dbReference>
<keyword evidence="2" id="KW-1185">Reference proteome</keyword>
<proteinExistence type="predicted"/>
<evidence type="ECO:0000313" key="2">
    <source>
        <dbReference type="Proteomes" id="UP001472677"/>
    </source>
</evidence>
<sequence>MSSKVSGFFSSKNSTVFNFNKAHELRQIRKRLDAVAEEKNKFHLTENVRDLETDEDREWRLTSSLVNESEIFGRNEDRENVINGLLARSKWFVHLYHLWYGWTWKDYSCSTGLQ</sequence>
<gene>
    <name evidence="1" type="ORF">V6N12_007719</name>
</gene>
<reference evidence="1 2" key="1">
    <citation type="journal article" date="2024" name="G3 (Bethesda)">
        <title>Genome assembly of Hibiscus sabdariffa L. provides insights into metabolisms of medicinal natural products.</title>
        <authorList>
            <person name="Kim T."/>
        </authorList>
    </citation>
    <scope>NUCLEOTIDE SEQUENCE [LARGE SCALE GENOMIC DNA]</scope>
    <source>
        <strain evidence="1">TK-2024</strain>
        <tissue evidence="1">Old leaves</tissue>
    </source>
</reference>
<protein>
    <submittedName>
        <fullName evidence="1">Uncharacterized protein</fullName>
    </submittedName>
</protein>
<evidence type="ECO:0000313" key="1">
    <source>
        <dbReference type="EMBL" id="KAK8569187.1"/>
    </source>
</evidence>
<name>A0ABR2F2L8_9ROSI</name>
<dbReference type="EMBL" id="JBBPBM010000009">
    <property type="protein sequence ID" value="KAK8569187.1"/>
    <property type="molecule type" value="Genomic_DNA"/>
</dbReference>
<comment type="caution">
    <text evidence="1">The sequence shown here is derived from an EMBL/GenBank/DDBJ whole genome shotgun (WGS) entry which is preliminary data.</text>
</comment>